<dbReference type="SUPFAM" id="SSF55785">
    <property type="entry name" value="PYP-like sensor domain (PAS domain)"/>
    <property type="match status" value="1"/>
</dbReference>
<dbReference type="AlphaFoldDB" id="A0A1I6AUR7"/>
<dbReference type="CDD" id="cd01949">
    <property type="entry name" value="GGDEF"/>
    <property type="match status" value="1"/>
</dbReference>
<dbReference type="CDD" id="cd00130">
    <property type="entry name" value="PAS"/>
    <property type="match status" value="1"/>
</dbReference>
<evidence type="ECO:0000259" key="2">
    <source>
        <dbReference type="PROSITE" id="PS50887"/>
    </source>
</evidence>
<name>A0A1I6AUR7_9BACI</name>
<dbReference type="PROSITE" id="PS50113">
    <property type="entry name" value="PAC"/>
    <property type="match status" value="1"/>
</dbReference>
<dbReference type="OrthoDB" id="9759607at2"/>
<dbReference type="InterPro" id="IPR013655">
    <property type="entry name" value="PAS_fold_3"/>
</dbReference>
<dbReference type="InterPro" id="IPR000014">
    <property type="entry name" value="PAS"/>
</dbReference>
<dbReference type="Gene3D" id="3.30.70.270">
    <property type="match status" value="1"/>
</dbReference>
<evidence type="ECO:0000313" key="4">
    <source>
        <dbReference type="Proteomes" id="UP000198734"/>
    </source>
</evidence>
<proteinExistence type="predicted"/>
<dbReference type="SMART" id="SM00086">
    <property type="entry name" value="PAC"/>
    <property type="match status" value="1"/>
</dbReference>
<dbReference type="EMBL" id="FOXU01000009">
    <property type="protein sequence ID" value="SFQ72422.1"/>
    <property type="molecule type" value="Genomic_DNA"/>
</dbReference>
<dbReference type="NCBIfam" id="TIGR00254">
    <property type="entry name" value="GGDEF"/>
    <property type="match status" value="1"/>
</dbReference>
<dbReference type="InterPro" id="IPR029787">
    <property type="entry name" value="Nucleotide_cyclase"/>
</dbReference>
<gene>
    <name evidence="3" type="ORF">SAMN05421670_3629</name>
</gene>
<dbReference type="STRING" id="126156.SAMN05421670_3629"/>
<dbReference type="PANTHER" id="PTHR44757">
    <property type="entry name" value="DIGUANYLATE CYCLASE DGCP"/>
    <property type="match status" value="1"/>
</dbReference>
<dbReference type="InterPro" id="IPR000700">
    <property type="entry name" value="PAS-assoc_C"/>
</dbReference>
<evidence type="ECO:0000259" key="1">
    <source>
        <dbReference type="PROSITE" id="PS50113"/>
    </source>
</evidence>
<feature type="domain" description="PAC" evidence="1">
    <location>
        <begin position="108"/>
        <end position="159"/>
    </location>
</feature>
<reference evidence="4" key="1">
    <citation type="submission" date="2016-10" db="EMBL/GenBank/DDBJ databases">
        <authorList>
            <person name="Varghese N."/>
            <person name="Submissions S."/>
        </authorList>
    </citation>
    <scope>NUCLEOTIDE SEQUENCE [LARGE SCALE GENOMIC DNA]</scope>
    <source>
        <strain evidence="4">DSM 11706</strain>
    </source>
</reference>
<dbReference type="Pfam" id="PF08447">
    <property type="entry name" value="PAS_3"/>
    <property type="match status" value="1"/>
</dbReference>
<dbReference type="NCBIfam" id="TIGR00229">
    <property type="entry name" value="sensory_box"/>
    <property type="match status" value="1"/>
</dbReference>
<dbReference type="Proteomes" id="UP000198734">
    <property type="component" value="Unassembled WGS sequence"/>
</dbReference>
<dbReference type="InterPro" id="IPR001610">
    <property type="entry name" value="PAC"/>
</dbReference>
<dbReference type="InterPro" id="IPR000160">
    <property type="entry name" value="GGDEF_dom"/>
</dbReference>
<keyword evidence="4" id="KW-1185">Reference proteome</keyword>
<protein>
    <submittedName>
        <fullName evidence="3">PAS domain S-box-containing protein/diguanylate cyclase (GGDEF) domain-containing protein</fullName>
    </submittedName>
</protein>
<organism evidence="3 4">
    <name type="scientific">Psychrobacillus psychrotolerans</name>
    <dbReference type="NCBI Taxonomy" id="126156"/>
    <lineage>
        <taxon>Bacteria</taxon>
        <taxon>Bacillati</taxon>
        <taxon>Bacillota</taxon>
        <taxon>Bacilli</taxon>
        <taxon>Bacillales</taxon>
        <taxon>Bacillaceae</taxon>
        <taxon>Psychrobacillus</taxon>
    </lineage>
</organism>
<dbReference type="InterPro" id="IPR052155">
    <property type="entry name" value="Biofilm_reg_signaling"/>
</dbReference>
<sequence>MWILSVLLVVLIIVILLLNFKRSKLQQEVDSVIPMLEVVENLKDIMYYCELKPNLKYRYLSPVVDQFFGEGAMQEHIKNPSIIFRDLVHPDDRHILVKKNNGELDYSKPIVTRLKNADGKYIWFEEYATPVYDQEGLIAIQGVLRDISEKVELQQKLEYKVTHDALTNVYNRGFFESQLDYFNWKRDVPVAVLICDVDELKLVNDHFGHRVGDSLIRETAKLLNSTVIENGIVARIGGDEFAVIFINTELLHIEKYLTDLRKEIDLFNSVSRPYRVKISVGYAYSPSSLGKMDALFVEADKKMYEEKIGKRKLVEL</sequence>
<dbReference type="RefSeq" id="WP_093538266.1">
    <property type="nucleotide sequence ID" value="NZ_FOXU01000009.1"/>
</dbReference>
<dbReference type="Gene3D" id="3.30.450.20">
    <property type="entry name" value="PAS domain"/>
    <property type="match status" value="1"/>
</dbReference>
<dbReference type="InterPro" id="IPR035965">
    <property type="entry name" value="PAS-like_dom_sf"/>
</dbReference>
<evidence type="ECO:0000313" key="3">
    <source>
        <dbReference type="EMBL" id="SFQ72422.1"/>
    </source>
</evidence>
<accession>A0A1I6AUR7</accession>
<dbReference type="PROSITE" id="PS50887">
    <property type="entry name" value="GGDEF"/>
    <property type="match status" value="1"/>
</dbReference>
<dbReference type="SMART" id="SM00267">
    <property type="entry name" value="GGDEF"/>
    <property type="match status" value="1"/>
</dbReference>
<dbReference type="PANTHER" id="PTHR44757:SF2">
    <property type="entry name" value="BIOFILM ARCHITECTURE MAINTENANCE PROTEIN MBAA"/>
    <property type="match status" value="1"/>
</dbReference>
<feature type="domain" description="GGDEF" evidence="2">
    <location>
        <begin position="188"/>
        <end position="316"/>
    </location>
</feature>
<dbReference type="SUPFAM" id="SSF55073">
    <property type="entry name" value="Nucleotide cyclase"/>
    <property type="match status" value="1"/>
</dbReference>
<dbReference type="Pfam" id="PF00990">
    <property type="entry name" value="GGDEF"/>
    <property type="match status" value="1"/>
</dbReference>
<dbReference type="InterPro" id="IPR043128">
    <property type="entry name" value="Rev_trsase/Diguanyl_cyclase"/>
</dbReference>